<sequence>MSAIYHAPALLSSEHCGQLLGAIDDLLRQGDVEIDFSALSSADSSAVALLLEWQRRAQAAKRALRFAAMPSTLQQLISVYGVQELLQIKN</sequence>
<feature type="domain" description="STAS" evidence="1">
    <location>
        <begin position="34"/>
        <end position="90"/>
    </location>
</feature>
<dbReference type="KEGG" id="cmav:ABHF33_06245"/>
<protein>
    <submittedName>
        <fullName evidence="2">STAS domain-containing protein</fullName>
    </submittedName>
</protein>
<dbReference type="RefSeq" id="WP_348946105.1">
    <property type="nucleotide sequence ID" value="NZ_CP157355.1"/>
</dbReference>
<dbReference type="PROSITE" id="PS50801">
    <property type="entry name" value="STAS"/>
    <property type="match status" value="1"/>
</dbReference>
<name>A0AAU7FCD0_9NEIS</name>
<evidence type="ECO:0000313" key="2">
    <source>
        <dbReference type="EMBL" id="XBM01866.1"/>
    </source>
</evidence>
<dbReference type="InterPro" id="IPR002645">
    <property type="entry name" value="STAS_dom"/>
</dbReference>
<gene>
    <name evidence="2" type="ORF">ABHF33_06245</name>
</gene>
<accession>A0AAU7FCD0</accession>
<dbReference type="Pfam" id="PF13466">
    <property type="entry name" value="STAS_2"/>
    <property type="match status" value="1"/>
</dbReference>
<dbReference type="InterPro" id="IPR036513">
    <property type="entry name" value="STAS_dom_sf"/>
</dbReference>
<dbReference type="EMBL" id="CP157355">
    <property type="protein sequence ID" value="XBM01866.1"/>
    <property type="molecule type" value="Genomic_DNA"/>
</dbReference>
<dbReference type="InterPro" id="IPR058548">
    <property type="entry name" value="MlaB-like_STAS"/>
</dbReference>
<dbReference type="SUPFAM" id="SSF52091">
    <property type="entry name" value="SpoIIaa-like"/>
    <property type="match status" value="1"/>
</dbReference>
<reference evidence="2" key="1">
    <citation type="submission" date="2024-05" db="EMBL/GenBank/DDBJ databases">
        <authorList>
            <person name="Yang L."/>
            <person name="Pan L."/>
        </authorList>
    </citation>
    <scope>NUCLEOTIDE SEQUENCE</scope>
    <source>
        <strain evidence="2">FCG-7</strain>
    </source>
</reference>
<dbReference type="Gene3D" id="3.30.750.24">
    <property type="entry name" value="STAS domain"/>
    <property type="match status" value="1"/>
</dbReference>
<dbReference type="AlphaFoldDB" id="A0AAU7FCD0"/>
<organism evidence="2">
    <name type="scientific">Chitinibacter mangrovi</name>
    <dbReference type="NCBI Taxonomy" id="3153927"/>
    <lineage>
        <taxon>Bacteria</taxon>
        <taxon>Pseudomonadati</taxon>
        <taxon>Pseudomonadota</taxon>
        <taxon>Betaproteobacteria</taxon>
        <taxon>Neisseriales</taxon>
        <taxon>Chitinibacteraceae</taxon>
        <taxon>Chitinibacter</taxon>
    </lineage>
</organism>
<evidence type="ECO:0000259" key="1">
    <source>
        <dbReference type="PROSITE" id="PS50801"/>
    </source>
</evidence>
<proteinExistence type="predicted"/>